<feature type="transmembrane region" description="Helical" evidence="5">
    <location>
        <begin position="141"/>
        <end position="161"/>
    </location>
</feature>
<evidence type="ECO:0000256" key="5">
    <source>
        <dbReference type="SAM" id="Phobius"/>
    </source>
</evidence>
<protein>
    <submittedName>
        <fullName evidence="7">MFS transporter</fullName>
    </submittedName>
</protein>
<keyword evidence="2 5" id="KW-0812">Transmembrane</keyword>
<dbReference type="EMBL" id="CP011005">
    <property type="protein sequence ID" value="AJT42855.1"/>
    <property type="molecule type" value="Genomic_DNA"/>
</dbReference>
<sequence>MSAPLIAVQRRTVGVLAGAQLLGGVGNGAALSIGSLLAVDLSGSEAWAGSITTVLTLAAAFTALPMATLAARRGRRISLVSCLSIALLGAVLMILAASLRSFPLLLLGGIAMGLSTTANLQSRFAATDLASPQHRGRDLSIVVWATTVGAVTGPNLVKAGAQLGSFFGLPEMAGPFLFSAAALLCAITLLSLALRPDPLRLAQRSQALTARSAATPSAVGGWPGRSLRTGLAAIRTSPRALMALLAVIGSHVVMVSVMSMTPLHLQQLDAHSAMGHHGTDVLAVIGFSISLHIAGMFALSPLFGWLSDRFGRLQVIAAGQLLLLGSAAIAGFGQQDSTSVTVGLVLLGLGWSASTIAGATLLSESVAPESRVLTQGVSDTLMGFTAAIGSILAGLALAYWGYSGLNLIAALLVLAVLLWLALVSRATRFATAPVE</sequence>
<feature type="transmembrane region" description="Helical" evidence="5">
    <location>
        <begin position="406"/>
        <end position="423"/>
    </location>
</feature>
<dbReference type="AlphaFoldDB" id="A0A0D4C367"/>
<dbReference type="GO" id="GO:0022857">
    <property type="term" value="F:transmembrane transporter activity"/>
    <property type="evidence" value="ECO:0007669"/>
    <property type="project" value="InterPro"/>
</dbReference>
<reference evidence="7 8" key="1">
    <citation type="journal article" date="2015" name="Genome Announc.">
        <title>Complete Genome Sequencing of Protease-Producing Novel Arthrobacter sp. Strain IHBB 11108 Using PacBio Single-Molecule Real-Time Sequencing Technology.</title>
        <authorList>
            <person name="Kiran S."/>
            <person name="Swarnkar M.K."/>
            <person name="Pal M."/>
            <person name="Thakur R."/>
            <person name="Tewari R."/>
            <person name="Singh A.K."/>
            <person name="Gulati A."/>
        </authorList>
    </citation>
    <scope>NUCLEOTIDE SEQUENCE [LARGE SCALE GENOMIC DNA]</scope>
    <source>
        <strain evidence="7 8">IHBB 11108</strain>
    </source>
</reference>
<feature type="transmembrane region" description="Helical" evidence="5">
    <location>
        <begin position="46"/>
        <end position="70"/>
    </location>
</feature>
<evidence type="ECO:0000313" key="8">
    <source>
        <dbReference type="Proteomes" id="UP000061839"/>
    </source>
</evidence>
<keyword evidence="4 5" id="KW-0472">Membrane</keyword>
<dbReference type="OrthoDB" id="9776171at2"/>
<evidence type="ECO:0000256" key="3">
    <source>
        <dbReference type="ARBA" id="ARBA00022989"/>
    </source>
</evidence>
<feature type="transmembrane region" description="Helical" evidence="5">
    <location>
        <begin position="381"/>
        <end position="400"/>
    </location>
</feature>
<dbReference type="InterPro" id="IPR020846">
    <property type="entry name" value="MFS_dom"/>
</dbReference>
<organism evidence="7 8">
    <name type="scientific">Psychromicrobium lacuslunae</name>
    <dbReference type="NCBI Taxonomy" id="1618207"/>
    <lineage>
        <taxon>Bacteria</taxon>
        <taxon>Bacillati</taxon>
        <taxon>Actinomycetota</taxon>
        <taxon>Actinomycetes</taxon>
        <taxon>Micrococcales</taxon>
        <taxon>Micrococcaceae</taxon>
        <taxon>Psychromicrobium</taxon>
    </lineage>
</organism>
<feature type="transmembrane region" description="Helical" evidence="5">
    <location>
        <begin position="173"/>
        <end position="194"/>
    </location>
</feature>
<dbReference type="Proteomes" id="UP000061839">
    <property type="component" value="Chromosome"/>
</dbReference>
<dbReference type="PATRIC" id="fig|1618207.4.peg.762"/>
<name>A0A0D4C367_9MICC</name>
<evidence type="ECO:0000313" key="7">
    <source>
        <dbReference type="EMBL" id="AJT42855.1"/>
    </source>
</evidence>
<feature type="transmembrane region" description="Helical" evidence="5">
    <location>
        <begin position="315"/>
        <end position="334"/>
    </location>
</feature>
<keyword evidence="8" id="KW-1185">Reference proteome</keyword>
<evidence type="ECO:0000256" key="4">
    <source>
        <dbReference type="ARBA" id="ARBA00023136"/>
    </source>
</evidence>
<feature type="transmembrane region" description="Helical" evidence="5">
    <location>
        <begin position="240"/>
        <end position="261"/>
    </location>
</feature>
<dbReference type="GO" id="GO:0005886">
    <property type="term" value="C:plasma membrane"/>
    <property type="evidence" value="ECO:0007669"/>
    <property type="project" value="UniProtKB-SubCell"/>
</dbReference>
<evidence type="ECO:0000259" key="6">
    <source>
        <dbReference type="PROSITE" id="PS50850"/>
    </source>
</evidence>
<feature type="transmembrane region" description="Helical" evidence="5">
    <location>
        <begin position="340"/>
        <end position="361"/>
    </location>
</feature>
<feature type="domain" description="Major facilitator superfamily (MFS) profile" evidence="6">
    <location>
        <begin position="12"/>
        <end position="427"/>
    </location>
</feature>
<comment type="subcellular location">
    <subcellularLocation>
        <location evidence="1">Cell membrane</location>
        <topology evidence="1">Multi-pass membrane protein</topology>
    </subcellularLocation>
</comment>
<accession>A0A0D4C367</accession>
<keyword evidence="3 5" id="KW-1133">Transmembrane helix</keyword>
<dbReference type="PROSITE" id="PS50850">
    <property type="entry name" value="MFS"/>
    <property type="match status" value="1"/>
</dbReference>
<gene>
    <name evidence="7" type="ORF">UM93_03740</name>
</gene>
<dbReference type="SUPFAM" id="SSF103473">
    <property type="entry name" value="MFS general substrate transporter"/>
    <property type="match status" value="1"/>
</dbReference>
<dbReference type="InterPro" id="IPR036259">
    <property type="entry name" value="MFS_trans_sf"/>
</dbReference>
<dbReference type="STRING" id="1618207.UM93_03740"/>
<feature type="transmembrane region" description="Helical" evidence="5">
    <location>
        <begin position="281"/>
        <end position="303"/>
    </location>
</feature>
<evidence type="ECO:0000256" key="2">
    <source>
        <dbReference type="ARBA" id="ARBA00022692"/>
    </source>
</evidence>
<dbReference type="PANTHER" id="PTHR23534">
    <property type="entry name" value="MFS PERMEASE"/>
    <property type="match status" value="1"/>
</dbReference>
<evidence type="ECO:0000256" key="1">
    <source>
        <dbReference type="ARBA" id="ARBA00004651"/>
    </source>
</evidence>
<proteinExistence type="predicted"/>
<dbReference type="Gene3D" id="1.20.1250.20">
    <property type="entry name" value="MFS general substrate transporter like domains"/>
    <property type="match status" value="1"/>
</dbReference>
<dbReference type="PANTHER" id="PTHR23534:SF1">
    <property type="entry name" value="MAJOR FACILITATOR SUPERFAMILY PROTEIN"/>
    <property type="match status" value="1"/>
</dbReference>
<feature type="transmembrane region" description="Helical" evidence="5">
    <location>
        <begin position="102"/>
        <end position="120"/>
    </location>
</feature>
<dbReference type="HOGENOM" id="CLU_047644_0_0_11"/>
<dbReference type="KEGG" id="ari:UM93_03740"/>
<dbReference type="InterPro" id="IPR011701">
    <property type="entry name" value="MFS"/>
</dbReference>
<feature type="transmembrane region" description="Helical" evidence="5">
    <location>
        <begin position="77"/>
        <end position="96"/>
    </location>
</feature>
<dbReference type="Pfam" id="PF07690">
    <property type="entry name" value="MFS_1"/>
    <property type="match status" value="2"/>
</dbReference>